<dbReference type="InterPro" id="IPR011009">
    <property type="entry name" value="Kinase-like_dom_sf"/>
</dbReference>
<dbReference type="EMBL" id="GEEE01008418">
    <property type="protein sequence ID" value="JAP54807.1"/>
    <property type="molecule type" value="Transcribed_RNA"/>
</dbReference>
<organism evidence="2">
    <name type="scientific">Schistocephalus solidus</name>
    <name type="common">Tapeworm</name>
    <dbReference type="NCBI Taxonomy" id="70667"/>
    <lineage>
        <taxon>Eukaryota</taxon>
        <taxon>Metazoa</taxon>
        <taxon>Spiralia</taxon>
        <taxon>Lophotrochozoa</taxon>
        <taxon>Platyhelminthes</taxon>
        <taxon>Cestoda</taxon>
        <taxon>Eucestoda</taxon>
        <taxon>Diphyllobothriidea</taxon>
        <taxon>Diphyllobothriidae</taxon>
        <taxon>Schistocephalus</taxon>
    </lineage>
</organism>
<evidence type="ECO:0000256" key="1">
    <source>
        <dbReference type="SAM" id="MobiDB-lite"/>
    </source>
</evidence>
<accession>A0A0X3NXQ8</accession>
<feature type="compositionally biased region" description="Polar residues" evidence="1">
    <location>
        <begin position="449"/>
        <end position="463"/>
    </location>
</feature>
<dbReference type="Gene3D" id="1.10.510.10">
    <property type="entry name" value="Transferase(Phosphotransferase) domain 1"/>
    <property type="match status" value="1"/>
</dbReference>
<reference evidence="2" key="1">
    <citation type="submission" date="2016-01" db="EMBL/GenBank/DDBJ databases">
        <title>Reference transcriptome for the parasite Schistocephalus solidus: insights into the molecular evolution of parasitism.</title>
        <authorList>
            <person name="Hebert F.O."/>
            <person name="Grambauer S."/>
            <person name="Barber I."/>
            <person name="Landry C.R."/>
            <person name="Aubin-Horth N."/>
        </authorList>
    </citation>
    <scope>NUCLEOTIDE SEQUENCE</scope>
</reference>
<dbReference type="PANTHER" id="PTHR12984">
    <property type="entry name" value="SCY1-RELATED S/T PROTEIN KINASE-LIKE"/>
    <property type="match status" value="1"/>
</dbReference>
<dbReference type="EMBL" id="GEEE01018654">
    <property type="protein sequence ID" value="JAP44571.1"/>
    <property type="molecule type" value="Transcribed_RNA"/>
</dbReference>
<name>A0A0X3NXQ8_SCHSO</name>
<dbReference type="InterPro" id="IPR011989">
    <property type="entry name" value="ARM-like"/>
</dbReference>
<gene>
    <name evidence="2" type="primary">PACE1</name>
    <name evidence="2" type="ORF">TR139962</name>
</gene>
<sequence>MLSHNSVQIESIFLDSKRSWKLCGFEFCIPLKDLDSHKIAVIESLKNKDRDERATRYDSKSPHCYDIYCFSRMVLEMLQEQEYDAASLSLVLKKSCLHESPKERLSASKLLLHSIFKGAYSMAFSFLSNYMLKSDSEKFLFFESFPSLAEDIPEDLFCNSIVPLLLSPSVFTDFPSQKTIGFLLTPFKDSQGPSPTSLISESAFCRFLAPRITLLFRTHELNTRLLLLKHFASYARLLGADALQGIILPEICLSLYDACDSLVTASLTGLSQLAAILGPAPVLCHLSSLGDQLKSRGLLNFESPQSNHYTTTTISLGRGKTVRYTPTQRAWRRCANFPDSAPKVSAQARDAVNTAAAPPPRRLRDVAALSANYTPPTVLPARVSLPPVTKISHSHKEPQRTFSAIFASLETSSSPLQVSNQEADSPELLTSGVNRPVSVSAATEAGVTPTGSESKALQPSTTPYAVGDGEEVSSENTTERPAPEAWNDWSEDDDEKDEEGVGIQVEQTIEHNGEVLSNSLANISLGDSGATTTGVTMNHQPELPTLSTVLQMRREQEAQIAELLAELEPPVSFNSLAVEGSPAPKISEKPSILRYQADPAPSDWGNEWGDDEEL</sequence>
<dbReference type="InterPro" id="IPR051177">
    <property type="entry name" value="CIK-Related_Protein"/>
</dbReference>
<protein>
    <submittedName>
        <fullName evidence="2">Protein-associating with the carboxyl-terminal domain of ezrin</fullName>
    </submittedName>
</protein>
<feature type="compositionally biased region" description="Acidic residues" evidence="1">
    <location>
        <begin position="489"/>
        <end position="500"/>
    </location>
</feature>
<feature type="region of interest" description="Disordered" evidence="1">
    <location>
        <begin position="577"/>
        <end position="614"/>
    </location>
</feature>
<dbReference type="AlphaFoldDB" id="A0A0X3NXQ8"/>
<evidence type="ECO:0000313" key="2">
    <source>
        <dbReference type="EMBL" id="JAP44571.1"/>
    </source>
</evidence>
<dbReference type="EMBL" id="GEEE01020809">
    <property type="protein sequence ID" value="JAP42416.1"/>
    <property type="molecule type" value="Transcribed_RNA"/>
</dbReference>
<dbReference type="Gene3D" id="1.25.10.10">
    <property type="entry name" value="Leucine-rich Repeat Variant"/>
    <property type="match status" value="1"/>
</dbReference>
<feature type="region of interest" description="Disordered" evidence="1">
    <location>
        <begin position="416"/>
        <end position="500"/>
    </location>
</feature>
<proteinExistence type="predicted"/>
<dbReference type="PANTHER" id="PTHR12984:SF15">
    <property type="entry name" value="PROTEIN-ASSOCIATING WITH THE CARBOXYL-TERMINAL DOMAIN OF EZRIN"/>
    <property type="match status" value="1"/>
</dbReference>
<dbReference type="EMBL" id="GEEE01010808">
    <property type="protein sequence ID" value="JAP52417.1"/>
    <property type="molecule type" value="Transcribed_RNA"/>
</dbReference>
<dbReference type="SUPFAM" id="SSF56112">
    <property type="entry name" value="Protein kinase-like (PK-like)"/>
    <property type="match status" value="1"/>
</dbReference>